<dbReference type="EMBL" id="MZ501099">
    <property type="protein sequence ID" value="QXV83654.1"/>
    <property type="molecule type" value="Genomic_DNA"/>
</dbReference>
<feature type="region of interest" description="Disordered" evidence="1">
    <location>
        <begin position="68"/>
        <end position="90"/>
    </location>
</feature>
<evidence type="ECO:0000256" key="1">
    <source>
        <dbReference type="SAM" id="MobiDB-lite"/>
    </source>
</evidence>
<dbReference type="InterPro" id="IPR055867">
    <property type="entry name" value="DUF7444"/>
</dbReference>
<gene>
    <name evidence="2" type="ORF">bas09_0009</name>
</gene>
<dbReference type="Proteomes" id="UP000828884">
    <property type="component" value="Segment"/>
</dbReference>
<reference evidence="3" key="1">
    <citation type="journal article" date="2021" name="PLoS Biol.">
        <title>Systematic exploration of Escherichia coli phage-host interactions with the BASEL phage collection.</title>
        <authorList>
            <person name="Maffei E."/>
            <person name="Shaidullina A."/>
            <person name="Burkolter M."/>
            <person name="Heyer Y."/>
            <person name="Estermann F."/>
            <person name="Druelle V."/>
            <person name="Sauer P."/>
            <person name="Willi L."/>
            <person name="Michaelis S."/>
            <person name="Hilbi H."/>
            <person name="Thaler D.S."/>
            <person name="Harms A."/>
        </authorList>
    </citation>
    <scope>NUCLEOTIDE SEQUENCE [LARGE SCALE GENOMIC DNA]</scope>
    <source>
        <strain evidence="3">Bas09</strain>
    </source>
</reference>
<dbReference type="Pfam" id="PF24231">
    <property type="entry name" value="DUF7444"/>
    <property type="match status" value="1"/>
</dbReference>
<evidence type="ECO:0000313" key="3">
    <source>
        <dbReference type="Proteomes" id="UP000828884"/>
    </source>
</evidence>
<name>A0AAE8B425_9CAUD</name>
<keyword evidence="3" id="KW-1185">Reference proteome</keyword>
<proteinExistence type="predicted"/>
<evidence type="ECO:0000313" key="2">
    <source>
        <dbReference type="EMBL" id="QXV83654.1"/>
    </source>
</evidence>
<sequence>MAKEKIVILSNVGVCAIYFKGNRYLPGDEIEIAENDLANQGIEMLIHRGDLVIKNDVDATDEVIKRAEGKRKKDPNEGKSRKELEDGGEF</sequence>
<protein>
    <submittedName>
        <fullName evidence="2">Uncharacterized protein</fullName>
    </submittedName>
</protein>
<accession>A0AAE8B425</accession>
<feature type="compositionally biased region" description="Basic and acidic residues" evidence="1">
    <location>
        <begin position="74"/>
        <end position="90"/>
    </location>
</feature>
<organism evidence="2 3">
    <name type="scientific">Escherichia phage PaulSarasin</name>
    <dbReference type="NCBI Taxonomy" id="2851973"/>
    <lineage>
        <taxon>Viruses</taxon>
        <taxon>Duplodnaviria</taxon>
        <taxon>Heunggongvirae</taxon>
        <taxon>Uroviricota</taxon>
        <taxon>Caudoviricetes</taxon>
        <taxon>Drexlerviridae</taxon>
        <taxon>Tempevirinae</taxon>
        <taxon>Changchunvirus</taxon>
    </lineage>
</organism>